<keyword evidence="3" id="KW-1185">Reference proteome</keyword>
<dbReference type="AlphaFoldDB" id="A0A3M2LLW5"/>
<gene>
    <name evidence="2" type="ORF">EBO15_33040</name>
</gene>
<sequence>MAAAAALVNIRPAFAEPDPQTVIEGPGTGAPTYTCDGIDQPGDIFSGTPAKGKGHCVALNGAPEKGPVHGVFFIHWRPDEKQPDNNDNIHDVRCVPTEADGRSGRASMPHSVSGTSCPASEVTEPWKHEPAHECDTAAGAGFPMTAAGTGNCRSINGAPDSGDTGHFIVISRDRSNDPNSDIECSAGTAQVPDRVDGTSCVYFH</sequence>
<protein>
    <submittedName>
        <fullName evidence="2">Uncharacterized protein</fullName>
    </submittedName>
</protein>
<accession>A0A3M2LLW5</accession>
<organism evidence="2 3">
    <name type="scientific">Actinomadura harenae</name>
    <dbReference type="NCBI Taxonomy" id="2483351"/>
    <lineage>
        <taxon>Bacteria</taxon>
        <taxon>Bacillati</taxon>
        <taxon>Actinomycetota</taxon>
        <taxon>Actinomycetes</taxon>
        <taxon>Streptosporangiales</taxon>
        <taxon>Thermomonosporaceae</taxon>
        <taxon>Actinomadura</taxon>
    </lineage>
</organism>
<dbReference type="RefSeq" id="WP_122198401.1">
    <property type="nucleotide sequence ID" value="NZ_JBHSKC010000021.1"/>
</dbReference>
<dbReference type="OrthoDB" id="4570206at2"/>
<dbReference type="EMBL" id="RFFG01000086">
    <property type="protein sequence ID" value="RMI38419.1"/>
    <property type="molecule type" value="Genomic_DNA"/>
</dbReference>
<evidence type="ECO:0000313" key="2">
    <source>
        <dbReference type="EMBL" id="RMI38419.1"/>
    </source>
</evidence>
<name>A0A3M2LLW5_9ACTN</name>
<proteinExistence type="predicted"/>
<reference evidence="2 3" key="1">
    <citation type="submission" date="2018-10" db="EMBL/GenBank/DDBJ databases">
        <title>Isolation from soil.</title>
        <authorList>
            <person name="Hu J."/>
        </authorList>
    </citation>
    <scope>NUCLEOTIDE SEQUENCE [LARGE SCALE GENOMIC DNA]</scope>
    <source>
        <strain evidence="2 3">NEAU-Ht49</strain>
    </source>
</reference>
<evidence type="ECO:0000256" key="1">
    <source>
        <dbReference type="SAM" id="MobiDB-lite"/>
    </source>
</evidence>
<feature type="region of interest" description="Disordered" evidence="1">
    <location>
        <begin position="99"/>
        <end position="122"/>
    </location>
</feature>
<evidence type="ECO:0000313" key="3">
    <source>
        <dbReference type="Proteomes" id="UP000282674"/>
    </source>
</evidence>
<dbReference type="Proteomes" id="UP000282674">
    <property type="component" value="Unassembled WGS sequence"/>
</dbReference>
<comment type="caution">
    <text evidence="2">The sequence shown here is derived from an EMBL/GenBank/DDBJ whole genome shotgun (WGS) entry which is preliminary data.</text>
</comment>